<protein>
    <submittedName>
        <fullName evidence="1">Glutathione synthetase</fullName>
    </submittedName>
</protein>
<dbReference type="EMBL" id="JABZGF010000473">
    <property type="protein sequence ID" value="MBF0967428.1"/>
    <property type="molecule type" value="Genomic_DNA"/>
</dbReference>
<organism evidence="1 2">
    <name type="scientific">Actinomyces bouchesdurhonensis</name>
    <dbReference type="NCBI Taxonomy" id="1852361"/>
    <lineage>
        <taxon>Bacteria</taxon>
        <taxon>Bacillati</taxon>
        <taxon>Actinomycetota</taxon>
        <taxon>Actinomycetes</taxon>
        <taxon>Actinomycetales</taxon>
        <taxon>Actinomycetaceae</taxon>
        <taxon>Actinomyces</taxon>
    </lineage>
</organism>
<comment type="caution">
    <text evidence="1">The sequence shown here is derived from an EMBL/GenBank/DDBJ whole genome shotgun (WGS) entry which is preliminary data.</text>
</comment>
<reference evidence="1" key="1">
    <citation type="submission" date="2020-04" db="EMBL/GenBank/DDBJ databases">
        <title>Deep metagenomics examines the oral microbiome during advanced dental caries in children, revealing novel taxa and co-occurrences with host molecules.</title>
        <authorList>
            <person name="Baker J.L."/>
            <person name="Morton J.T."/>
            <person name="Dinis M."/>
            <person name="Alvarez R."/>
            <person name="Tran N.C."/>
            <person name="Knight R."/>
            <person name="Edlund A."/>
        </authorList>
    </citation>
    <scope>NUCLEOTIDE SEQUENCE</scope>
    <source>
        <strain evidence="1">JCVI_30_bin.13</strain>
    </source>
</reference>
<dbReference type="PANTHER" id="PTHR39217:SF1">
    <property type="entry name" value="GLUTATHIONE SYNTHETASE"/>
    <property type="match status" value="1"/>
</dbReference>
<feature type="non-terminal residue" evidence="1">
    <location>
        <position position="129"/>
    </location>
</feature>
<dbReference type="PANTHER" id="PTHR39217">
    <property type="match status" value="1"/>
</dbReference>
<dbReference type="Proteomes" id="UP000759246">
    <property type="component" value="Unassembled WGS sequence"/>
</dbReference>
<dbReference type="InterPro" id="IPR053191">
    <property type="entry name" value="DcsG_Biosynth_Enzyme"/>
</dbReference>
<evidence type="ECO:0000313" key="2">
    <source>
        <dbReference type="Proteomes" id="UP000759246"/>
    </source>
</evidence>
<name>A0A929RQU8_9ACTO</name>
<dbReference type="AlphaFoldDB" id="A0A929RQU8"/>
<accession>A0A929RQU8</accession>
<sequence length="129" mass="14721">MTTNPKVTLVTCQSMPNLFPGEQGLLDELASRGCDPQIKIWNDPDVDWADAGMVVVRSVSDYAQDRPAFLEWTKQLRRVQNSADVLNWNTDKHYLKELSALGLPTIPTNWLEAEQKLTKHQIHTRFPAF</sequence>
<proteinExistence type="predicted"/>
<evidence type="ECO:0000313" key="1">
    <source>
        <dbReference type="EMBL" id="MBF0967428.1"/>
    </source>
</evidence>
<gene>
    <name evidence="1" type="ORF">HXK09_09905</name>
</gene>